<dbReference type="PROSITE" id="PS01130">
    <property type="entry name" value="SLC26A"/>
    <property type="match status" value="1"/>
</dbReference>
<comment type="subcellular location">
    <subcellularLocation>
        <location evidence="1">Membrane</location>
        <topology evidence="1">Multi-pass membrane protein</topology>
    </subcellularLocation>
</comment>
<evidence type="ECO:0000256" key="3">
    <source>
        <dbReference type="ARBA" id="ARBA00022989"/>
    </source>
</evidence>
<evidence type="ECO:0000256" key="4">
    <source>
        <dbReference type="ARBA" id="ARBA00023136"/>
    </source>
</evidence>
<dbReference type="PROSITE" id="PS50801">
    <property type="entry name" value="STAS"/>
    <property type="match status" value="1"/>
</dbReference>
<dbReference type="Proteomes" id="UP000265040">
    <property type="component" value="Chromosome 7"/>
</dbReference>
<feature type="transmembrane region" description="Helical" evidence="6">
    <location>
        <begin position="415"/>
        <end position="435"/>
    </location>
</feature>
<dbReference type="PANTHER" id="PTHR11814">
    <property type="entry name" value="SULFATE TRANSPORTER"/>
    <property type="match status" value="1"/>
</dbReference>
<accession>A0A7N6AVT7</accession>
<dbReference type="InterPro" id="IPR002645">
    <property type="entry name" value="STAS_dom"/>
</dbReference>
<dbReference type="InParanoid" id="A0A7N6AVT7"/>
<dbReference type="SUPFAM" id="SSF52091">
    <property type="entry name" value="SpoIIaa-like"/>
    <property type="match status" value="1"/>
</dbReference>
<keyword evidence="9" id="KW-1185">Reference proteome</keyword>
<sequence>AEQRHMDVDLDKMEYFVQREILDDDRLDNVAQKGIWVTKPTIVERVKDYFRCSLSRLKLMLFSWFPILHWLPQYPIKEYLPGDIVSGASIFVLHLPQGLAYAPLAGLSPVYGLYASFYPVLIYVIFGTSRHLSVGTFAVTSIMVGNVVQRLAPDSNFLIPANGTNGTVVNTSVRDHNRLEIVMALTILMGIYQILLSIFRFGFMVSYLSEPMVRAYTTGSAVLVCVSQLKPMFGVLPGQYTGPLSAVYTVVDVCRLLPKTKIPVLIVTIVSLAVLIAVKEINTCFRNKLPLPIPIELLVIIFGTIIAHFGELKSKYGVNVVGLIPSGMTAPFAPSNSLYSQLAGDAFAVGIVSYVINISLAKTFAQKLSYKVDNSQELMAVGIGNVFGGFFQSYAATASLSRTLVQESTGGQTQVAGIISSILMLIAILKIGSLFEDLPTAILATIVVVNLKGMFMQFVDLPMLWRTNKVDLLIWLVTFVAAVLLNLDLGLGVAVGFAIITVIFRTQLPHYSVLGHVPGTDLYLDIETYKEAKEIPGIKIFRSSTTIYYTNAEMYVDALQEKCGIDIRTMLTAKRKQEADLKRQQQKEEKRAKKEAKRQKKGLGHLPTGPFTLKDLNEDDYERLRRESQGNISEFSVTDTSTNGHGIGQVNWAYQHDPAMMSSNPDICLPGDGGVNTISLPTEEENRKIHTIILDISTISFVDTVTSNTLKNIFKEFGEVDFNIYLAGAQVCVVKQLETAGFFSDSLPKSKLFVTVHDAVLHVQMKQSQTDLKPVSSSLFNSLHDRLLSTANTLHGL</sequence>
<dbReference type="InterPro" id="IPR036513">
    <property type="entry name" value="STAS_dom_sf"/>
</dbReference>
<evidence type="ECO:0000313" key="9">
    <source>
        <dbReference type="Proteomes" id="UP000265040"/>
    </source>
</evidence>
<feature type="transmembrane region" description="Helical" evidence="6">
    <location>
        <begin position="262"/>
        <end position="279"/>
    </location>
</feature>
<evidence type="ECO:0000256" key="5">
    <source>
        <dbReference type="SAM" id="MobiDB-lite"/>
    </source>
</evidence>
<feature type="transmembrane region" description="Helical" evidence="6">
    <location>
        <begin position="291"/>
        <end position="309"/>
    </location>
</feature>
<reference evidence="8" key="3">
    <citation type="submission" date="2025-09" db="UniProtKB">
        <authorList>
            <consortium name="Ensembl"/>
        </authorList>
    </citation>
    <scope>IDENTIFICATION</scope>
</reference>
<dbReference type="NCBIfam" id="TIGR00815">
    <property type="entry name" value="sulP"/>
    <property type="match status" value="1"/>
</dbReference>
<feature type="transmembrane region" description="Helical" evidence="6">
    <location>
        <begin position="346"/>
        <end position="365"/>
    </location>
</feature>
<evidence type="ECO:0000259" key="7">
    <source>
        <dbReference type="PROSITE" id="PS50801"/>
    </source>
</evidence>
<reference evidence="8" key="2">
    <citation type="submission" date="2025-08" db="UniProtKB">
        <authorList>
            <consortium name="Ensembl"/>
        </authorList>
    </citation>
    <scope>IDENTIFICATION</scope>
</reference>
<feature type="transmembrane region" description="Helical" evidence="6">
    <location>
        <begin position="377"/>
        <end position="395"/>
    </location>
</feature>
<dbReference type="InterPro" id="IPR011547">
    <property type="entry name" value="SLC26A/SulP_dom"/>
</dbReference>
<evidence type="ECO:0000313" key="8">
    <source>
        <dbReference type="Ensembl" id="ENSATEP00000053742.1"/>
    </source>
</evidence>
<keyword evidence="4 6" id="KW-0472">Membrane</keyword>
<dbReference type="Pfam" id="PF00916">
    <property type="entry name" value="Sulfate_transp"/>
    <property type="match status" value="1"/>
</dbReference>
<feature type="region of interest" description="Disordered" evidence="5">
    <location>
        <begin position="576"/>
        <end position="617"/>
    </location>
</feature>
<feature type="transmembrane region" description="Helical" evidence="6">
    <location>
        <begin position="101"/>
        <end position="125"/>
    </location>
</feature>
<feature type="transmembrane region" description="Helical" evidence="6">
    <location>
        <begin position="472"/>
        <end position="504"/>
    </location>
</feature>
<evidence type="ECO:0000256" key="6">
    <source>
        <dbReference type="SAM" id="Phobius"/>
    </source>
</evidence>
<dbReference type="InterPro" id="IPR018045">
    <property type="entry name" value="S04_transporter_CS"/>
</dbReference>
<name>A0A7N6AVT7_ANATE</name>
<protein>
    <recommendedName>
        <fullName evidence="7">STAS domain-containing protein</fullName>
    </recommendedName>
</protein>
<dbReference type="OrthoDB" id="288203at2759"/>
<dbReference type="GO" id="GO:0008271">
    <property type="term" value="F:secondary active sulfate transmembrane transporter activity"/>
    <property type="evidence" value="ECO:0007669"/>
    <property type="project" value="InterPro"/>
</dbReference>
<dbReference type="AlphaFoldDB" id="A0A7N6AVT7"/>
<organism evidence="8 9">
    <name type="scientific">Anabas testudineus</name>
    <name type="common">Climbing perch</name>
    <name type="synonym">Anthias testudineus</name>
    <dbReference type="NCBI Taxonomy" id="64144"/>
    <lineage>
        <taxon>Eukaryota</taxon>
        <taxon>Metazoa</taxon>
        <taxon>Chordata</taxon>
        <taxon>Craniata</taxon>
        <taxon>Vertebrata</taxon>
        <taxon>Euteleostomi</taxon>
        <taxon>Actinopterygii</taxon>
        <taxon>Neopterygii</taxon>
        <taxon>Teleostei</taxon>
        <taxon>Neoteleostei</taxon>
        <taxon>Acanthomorphata</taxon>
        <taxon>Anabantaria</taxon>
        <taxon>Anabantiformes</taxon>
        <taxon>Anabantoidei</taxon>
        <taxon>Anabantidae</taxon>
        <taxon>Anabas</taxon>
    </lineage>
</organism>
<dbReference type="GeneTree" id="ENSGT01150000286960"/>
<dbReference type="GO" id="GO:0016020">
    <property type="term" value="C:membrane"/>
    <property type="evidence" value="ECO:0007669"/>
    <property type="project" value="UniProtKB-SubCell"/>
</dbReference>
<keyword evidence="2 6" id="KW-0812">Transmembrane</keyword>
<evidence type="ECO:0000256" key="1">
    <source>
        <dbReference type="ARBA" id="ARBA00004141"/>
    </source>
</evidence>
<feature type="compositionally biased region" description="Basic and acidic residues" evidence="5">
    <location>
        <begin position="576"/>
        <end position="592"/>
    </location>
</feature>
<evidence type="ECO:0000256" key="2">
    <source>
        <dbReference type="ARBA" id="ARBA00022692"/>
    </source>
</evidence>
<feature type="compositionally biased region" description="Basic residues" evidence="5">
    <location>
        <begin position="593"/>
        <end position="603"/>
    </location>
</feature>
<dbReference type="Ensembl" id="ENSATET00000061026.1">
    <property type="protein sequence ID" value="ENSATEP00000053742.1"/>
    <property type="gene ID" value="ENSATEG00000003704.3"/>
</dbReference>
<feature type="domain" description="STAS" evidence="7">
    <location>
        <begin position="528"/>
        <end position="763"/>
    </location>
</feature>
<keyword evidence="3 6" id="KW-1133">Transmembrane helix</keyword>
<reference evidence="8" key="1">
    <citation type="submission" date="2021-04" db="EMBL/GenBank/DDBJ databases">
        <authorList>
            <consortium name="Wellcome Sanger Institute Data Sharing"/>
        </authorList>
    </citation>
    <scope>NUCLEOTIDE SEQUENCE [LARGE SCALE GENOMIC DNA]</scope>
</reference>
<dbReference type="InterPro" id="IPR001902">
    <property type="entry name" value="SLC26A/SulP_fam"/>
</dbReference>
<dbReference type="Gene3D" id="3.30.750.24">
    <property type="entry name" value="STAS domain"/>
    <property type="match status" value="1"/>
</dbReference>
<feature type="transmembrane region" description="Helical" evidence="6">
    <location>
        <begin position="181"/>
        <end position="203"/>
    </location>
</feature>
<feature type="transmembrane region" description="Helical" evidence="6">
    <location>
        <begin position="442"/>
        <end position="460"/>
    </location>
</feature>
<dbReference type="Pfam" id="PF01740">
    <property type="entry name" value="STAS"/>
    <property type="match status" value="1"/>
</dbReference>
<proteinExistence type="predicted"/>